<evidence type="ECO:0000313" key="2">
    <source>
        <dbReference type="EMBL" id="PBK69031.1"/>
    </source>
</evidence>
<dbReference type="STRING" id="1076256.A0A2H3BDS8"/>
<dbReference type="EMBL" id="KZ293430">
    <property type="protein sequence ID" value="PBK69031.1"/>
    <property type="molecule type" value="Genomic_DNA"/>
</dbReference>
<feature type="region of interest" description="Disordered" evidence="1">
    <location>
        <begin position="300"/>
        <end position="320"/>
    </location>
</feature>
<dbReference type="AlphaFoldDB" id="A0A2H3BDS8"/>
<keyword evidence="3" id="KW-1185">Reference proteome</keyword>
<evidence type="ECO:0000313" key="3">
    <source>
        <dbReference type="Proteomes" id="UP000218334"/>
    </source>
</evidence>
<protein>
    <submittedName>
        <fullName evidence="2">Uncharacterized protein</fullName>
    </submittedName>
</protein>
<accession>A0A2H3BDS8</accession>
<dbReference type="Proteomes" id="UP000218334">
    <property type="component" value="Unassembled WGS sequence"/>
</dbReference>
<reference evidence="3" key="1">
    <citation type="journal article" date="2017" name="Nat. Ecol. Evol.">
        <title>Genome expansion and lineage-specific genetic innovations in the forest pathogenic fungi Armillaria.</title>
        <authorList>
            <person name="Sipos G."/>
            <person name="Prasanna A.N."/>
            <person name="Walter M.C."/>
            <person name="O'Connor E."/>
            <person name="Balint B."/>
            <person name="Krizsan K."/>
            <person name="Kiss B."/>
            <person name="Hess J."/>
            <person name="Varga T."/>
            <person name="Slot J."/>
            <person name="Riley R."/>
            <person name="Boka B."/>
            <person name="Rigling D."/>
            <person name="Barry K."/>
            <person name="Lee J."/>
            <person name="Mihaltcheva S."/>
            <person name="LaButti K."/>
            <person name="Lipzen A."/>
            <person name="Waldron R."/>
            <person name="Moloney N.M."/>
            <person name="Sperisen C."/>
            <person name="Kredics L."/>
            <person name="Vagvoelgyi C."/>
            <person name="Patrignani A."/>
            <person name="Fitzpatrick D."/>
            <person name="Nagy I."/>
            <person name="Doyle S."/>
            <person name="Anderson J.B."/>
            <person name="Grigoriev I.V."/>
            <person name="Gueldener U."/>
            <person name="Muensterkoetter M."/>
            <person name="Nagy L.G."/>
        </authorList>
    </citation>
    <scope>NUCLEOTIDE SEQUENCE [LARGE SCALE GENOMIC DNA]</scope>
    <source>
        <strain evidence="3">28-4</strain>
    </source>
</reference>
<organism evidence="2 3">
    <name type="scientific">Armillaria solidipes</name>
    <dbReference type="NCBI Taxonomy" id="1076256"/>
    <lineage>
        <taxon>Eukaryota</taxon>
        <taxon>Fungi</taxon>
        <taxon>Dikarya</taxon>
        <taxon>Basidiomycota</taxon>
        <taxon>Agaricomycotina</taxon>
        <taxon>Agaricomycetes</taxon>
        <taxon>Agaricomycetidae</taxon>
        <taxon>Agaricales</taxon>
        <taxon>Marasmiineae</taxon>
        <taxon>Physalacriaceae</taxon>
        <taxon>Armillaria</taxon>
    </lineage>
</organism>
<gene>
    <name evidence="2" type="ORF">ARMSODRAFT_172319</name>
</gene>
<name>A0A2H3BDS8_9AGAR</name>
<evidence type="ECO:0000256" key="1">
    <source>
        <dbReference type="SAM" id="MobiDB-lite"/>
    </source>
</evidence>
<sequence length="337" mass="37784">MDRQPTWEDFLDIRFDYHIDLEENSPTSSTAPYSAITSPPAGSYLCQSGPNPTIVPRILDAFRSLLEDKGILDQPLPAQLATSLEQFQWELSTTTTATVESSVFLIIKRAVEALTDRAFTVTQHTPLRQYTQQGGINWKTVNVATKTPVKSTAMEAKQPRVMFHHATDMQNEYEYEPHITQYNAKAICSKAWLQLSTCNPASQYGVLFSGLSAVVLERGLYALNRHALHVSPHYHVFRDDNPPATAEYNFINELNRCERGIPLLAVMTYILLRNTSVRQDVHPAIRNPVTVFQQKKAAQSFTRRKTKEMQTPIETRDGTSAGVSEAAIKASIVSLSL</sequence>
<proteinExistence type="predicted"/>